<dbReference type="OrthoDB" id="2124221at2759"/>
<dbReference type="InterPro" id="IPR046859">
    <property type="entry name" value="RGPA/RALGAPB_N"/>
</dbReference>
<dbReference type="RefSeq" id="XP_001327628.1">
    <property type="nucleotide sequence ID" value="XM_001327593.1"/>
</dbReference>
<proteinExistence type="predicted"/>
<dbReference type="EMBL" id="DS113256">
    <property type="protein sequence ID" value="EAY15405.1"/>
    <property type="molecule type" value="Genomic_DNA"/>
</dbReference>
<accession>A2DVW0</accession>
<dbReference type="GO" id="GO:0005096">
    <property type="term" value="F:GTPase activator activity"/>
    <property type="evidence" value="ECO:0000318"/>
    <property type="project" value="GO_Central"/>
</dbReference>
<dbReference type="GO" id="GO:0032484">
    <property type="term" value="P:Ral protein signal transduction"/>
    <property type="evidence" value="ECO:0000318"/>
    <property type="project" value="GO_Central"/>
</dbReference>
<evidence type="ECO:0000259" key="1">
    <source>
        <dbReference type="Pfam" id="PF20412"/>
    </source>
</evidence>
<evidence type="ECO:0000313" key="3">
    <source>
        <dbReference type="Proteomes" id="UP000001542"/>
    </source>
</evidence>
<dbReference type="STRING" id="5722.A2DVW0"/>
<dbReference type="InParanoid" id="A2DVW0"/>
<dbReference type="VEuPathDB" id="TrichDB:TVAGG3_0846220"/>
<organism evidence="2 3">
    <name type="scientific">Trichomonas vaginalis (strain ATCC PRA-98 / G3)</name>
    <dbReference type="NCBI Taxonomy" id="412133"/>
    <lineage>
        <taxon>Eukaryota</taxon>
        <taxon>Metamonada</taxon>
        <taxon>Parabasalia</taxon>
        <taxon>Trichomonadida</taxon>
        <taxon>Trichomonadidae</taxon>
        <taxon>Trichomonas</taxon>
    </lineage>
</organism>
<protein>
    <recommendedName>
        <fullName evidence="1">Ral GTPase-activating protein subunit alpha/beta N-terminal domain-containing protein</fullName>
    </recommendedName>
</protein>
<reference evidence="2" key="2">
    <citation type="journal article" date="2007" name="Science">
        <title>Draft genome sequence of the sexually transmitted pathogen Trichomonas vaginalis.</title>
        <authorList>
            <person name="Carlton J.M."/>
            <person name="Hirt R.P."/>
            <person name="Silva J.C."/>
            <person name="Delcher A.L."/>
            <person name="Schatz M."/>
            <person name="Zhao Q."/>
            <person name="Wortman J.R."/>
            <person name="Bidwell S.L."/>
            <person name="Alsmark U.C.M."/>
            <person name="Besteiro S."/>
            <person name="Sicheritz-Ponten T."/>
            <person name="Noel C.J."/>
            <person name="Dacks J.B."/>
            <person name="Foster P.G."/>
            <person name="Simillion C."/>
            <person name="Van de Peer Y."/>
            <person name="Miranda-Saavedra D."/>
            <person name="Barton G.J."/>
            <person name="Westrop G.D."/>
            <person name="Mueller S."/>
            <person name="Dessi D."/>
            <person name="Fiori P.L."/>
            <person name="Ren Q."/>
            <person name="Paulsen I."/>
            <person name="Zhang H."/>
            <person name="Bastida-Corcuera F.D."/>
            <person name="Simoes-Barbosa A."/>
            <person name="Brown M.T."/>
            <person name="Hayes R.D."/>
            <person name="Mukherjee M."/>
            <person name="Okumura C.Y."/>
            <person name="Schneider R."/>
            <person name="Smith A.J."/>
            <person name="Vanacova S."/>
            <person name="Villalvazo M."/>
            <person name="Haas B.J."/>
            <person name="Pertea M."/>
            <person name="Feldblyum T.V."/>
            <person name="Utterback T.R."/>
            <person name="Shu C.L."/>
            <person name="Osoegawa K."/>
            <person name="de Jong P.J."/>
            <person name="Hrdy I."/>
            <person name="Horvathova L."/>
            <person name="Zubacova Z."/>
            <person name="Dolezal P."/>
            <person name="Malik S.B."/>
            <person name="Logsdon J.M. Jr."/>
            <person name="Henze K."/>
            <person name="Gupta A."/>
            <person name="Wang C.C."/>
            <person name="Dunne R.L."/>
            <person name="Upcroft J.A."/>
            <person name="Upcroft P."/>
            <person name="White O."/>
            <person name="Salzberg S.L."/>
            <person name="Tang P."/>
            <person name="Chiu C.-H."/>
            <person name="Lee Y.-S."/>
            <person name="Embley T.M."/>
            <person name="Coombs G.H."/>
            <person name="Mottram J.C."/>
            <person name="Tachezy J."/>
            <person name="Fraser-Liggett C.M."/>
            <person name="Johnson P.J."/>
        </authorList>
    </citation>
    <scope>NUCLEOTIDE SEQUENCE [LARGE SCALE GENOMIC DNA]</scope>
    <source>
        <strain evidence="2">G3</strain>
    </source>
</reference>
<sequence length="977" mass="112046">MTKKSRLILQHILDCGVLEPSTTDEVLTIFSNDVASTVAVSIISNFSNNGANPKIETEFSIDWVMQVLAYALSLPTLYNETLNECLTIFRHWLTDETFFKDLKTRNSYARQIFRYLSQIFEYRNDNSHPAPRRELILILLNDFNRYQAELGSIFDDETWAVLVRILIGACDFLSQPESISVLAESSTKNLLLSKCFALLYTTLINSKLTTQEIWEVFYKFTKSWSSSEDFLTSWHVCLIDVWKKLLNLLFTPTLEYRTDVNIEELTLVGFQLQRFIDCIEFSSVTSTQELFGNFSRTVQDLVDCCSSHPRSSPALFQPLFPASVFFKLFSKWCFNCFDTDFTAGQTLIIKSLMSIAGDWDLYTSKDWSEILLATLLELIQRGNNQILMSILNNGYLLFRRFVSSEIFDMMMNAIEQFDPNQNLWLSFWASFSVLLMDEAETLKISPTISTTLLNKSTVQWATLNVHNILLRQSLPDFVTAIKKYTLNISDKKLTWRNEETTTSFDVISAICYMIASAPAYHNLKDSILEILTTFLQVVRTNISETRLRSAFLVLISQITKWYDAIFDPKISVDLLDFLAQLSDEQLIDPIQCQTISRLLCGRSLNRSFQSQMIKGISEYCTESAGDNQETLTLPPIATFKSGETALITVVGDTKRSDSFTIHVREPRGFFMWEIKDEFVDPNYSIDNTNYSDINSDKYLTSDKCQNSEISDDKDIVNLVDQMKENKCFDNNFLERNYYKDYNYVKSRKLTKEDRTDKLRHKAVDFLISTGLYTNVSRIEEDVSDIISKFDAIPTASTLFIPVIDADNDGIKLSTTETPLLQKFMQLIGTTHQFADRNSKPAVQFGLLTVVYDRNEAENADLCTIIFCESPLFLNTKHKSIPKSELLIVVRPVDERFYSCKTITKDTKFWCPILDERIVAAENLSETISTTIFMYAASHRKEILLEKDIARAELIKGVRSKPIDILSVAETLTLKCFA</sequence>
<dbReference type="VEuPathDB" id="TrichDB:TVAG_252180"/>
<dbReference type="AlphaFoldDB" id="A2DVW0"/>
<feature type="domain" description="Ral GTPase-activating protein subunit alpha/beta N-terminal" evidence="1">
    <location>
        <begin position="148"/>
        <end position="251"/>
    </location>
</feature>
<dbReference type="InterPro" id="IPR039930">
    <property type="entry name" value="RALGAPB"/>
</dbReference>
<dbReference type="KEGG" id="tva:4773420"/>
<dbReference type="Pfam" id="PF20412">
    <property type="entry name" value="RALGAPB_N"/>
    <property type="match status" value="1"/>
</dbReference>
<keyword evidence="3" id="KW-1185">Reference proteome</keyword>
<gene>
    <name evidence="2" type="ORF">TVAG_252180</name>
</gene>
<dbReference type="PANTHER" id="PTHR21344:SF1">
    <property type="entry name" value="RAL GTPASE-ACTIVATING PROTEIN SUBUNIT BETA"/>
    <property type="match status" value="1"/>
</dbReference>
<name>A2DVW0_TRIV3</name>
<evidence type="ECO:0000313" key="2">
    <source>
        <dbReference type="EMBL" id="EAY15405.1"/>
    </source>
</evidence>
<dbReference type="PANTHER" id="PTHR21344">
    <property type="entry name" value="RAL GTPASE-ACTIVATING PROTEIN SUBUNIT BETA"/>
    <property type="match status" value="1"/>
</dbReference>
<dbReference type="Proteomes" id="UP000001542">
    <property type="component" value="Unassembled WGS sequence"/>
</dbReference>
<reference evidence="2" key="1">
    <citation type="submission" date="2006-10" db="EMBL/GenBank/DDBJ databases">
        <authorList>
            <person name="Amadeo P."/>
            <person name="Zhao Q."/>
            <person name="Wortman J."/>
            <person name="Fraser-Liggett C."/>
            <person name="Carlton J."/>
        </authorList>
    </citation>
    <scope>NUCLEOTIDE SEQUENCE</scope>
    <source>
        <strain evidence="2">G3</strain>
    </source>
</reference>